<keyword evidence="10 11" id="KW-0472">Membrane</keyword>
<dbReference type="EMBL" id="MAEL01000044">
    <property type="protein sequence ID" value="KAF1303042.1"/>
    <property type="molecule type" value="Genomic_DNA"/>
</dbReference>
<evidence type="ECO:0000256" key="1">
    <source>
        <dbReference type="ARBA" id="ARBA00000085"/>
    </source>
</evidence>
<comment type="subcellular location">
    <subcellularLocation>
        <location evidence="2">Membrane</location>
    </subcellularLocation>
</comment>
<keyword evidence="14" id="KW-1185">Reference proteome</keyword>
<dbReference type="InterPro" id="IPR036890">
    <property type="entry name" value="HATPase_C_sf"/>
</dbReference>
<accession>A0ABQ6YY90</accession>
<evidence type="ECO:0000313" key="13">
    <source>
        <dbReference type="EMBL" id="KAF1303042.1"/>
    </source>
</evidence>
<dbReference type="Gene3D" id="1.10.287.130">
    <property type="match status" value="1"/>
</dbReference>
<comment type="caution">
    <text evidence="13">The sequence shown here is derived from an EMBL/GenBank/DDBJ whole genome shotgun (WGS) entry which is preliminary data.</text>
</comment>
<dbReference type="Pfam" id="PF00512">
    <property type="entry name" value="HisKA"/>
    <property type="match status" value="1"/>
</dbReference>
<evidence type="ECO:0000256" key="3">
    <source>
        <dbReference type="ARBA" id="ARBA00012438"/>
    </source>
</evidence>
<dbReference type="SUPFAM" id="SSF47384">
    <property type="entry name" value="Homodimeric domain of signal transducing histidine kinase"/>
    <property type="match status" value="1"/>
</dbReference>
<dbReference type="Gene3D" id="6.10.340.10">
    <property type="match status" value="1"/>
</dbReference>
<dbReference type="SMART" id="SM00388">
    <property type="entry name" value="HisKA"/>
    <property type="match status" value="1"/>
</dbReference>
<dbReference type="RefSeq" id="WP_161902413.1">
    <property type="nucleotide sequence ID" value="NZ_MAEL01000044.1"/>
</dbReference>
<comment type="catalytic activity">
    <reaction evidence="1">
        <text>ATP + protein L-histidine = ADP + protein N-phospho-L-histidine.</text>
        <dbReference type="EC" id="2.7.13.3"/>
    </reaction>
</comment>
<evidence type="ECO:0000256" key="5">
    <source>
        <dbReference type="ARBA" id="ARBA00022679"/>
    </source>
</evidence>
<keyword evidence="9" id="KW-0902">Two-component regulatory system</keyword>
<dbReference type="Proteomes" id="UP000782705">
    <property type="component" value="Unassembled WGS sequence"/>
</dbReference>
<dbReference type="InterPro" id="IPR005467">
    <property type="entry name" value="His_kinase_dom"/>
</dbReference>
<dbReference type="Gene3D" id="3.30.565.10">
    <property type="entry name" value="Histidine kinase-like ATPase, C-terminal domain"/>
    <property type="match status" value="1"/>
</dbReference>
<protein>
    <recommendedName>
        <fullName evidence="3">histidine kinase</fullName>
        <ecNumber evidence="3">2.7.13.3</ecNumber>
    </recommendedName>
</protein>
<evidence type="ECO:0000256" key="8">
    <source>
        <dbReference type="ARBA" id="ARBA00022989"/>
    </source>
</evidence>
<keyword evidence="7" id="KW-0418">Kinase</keyword>
<dbReference type="InterPro" id="IPR004358">
    <property type="entry name" value="Sig_transdc_His_kin-like_C"/>
</dbReference>
<organism evidence="13 14">
    <name type="scientific">Candidatus Enterococcus willemsii</name>
    <dbReference type="NCBI Taxonomy" id="1857215"/>
    <lineage>
        <taxon>Bacteria</taxon>
        <taxon>Bacillati</taxon>
        <taxon>Bacillota</taxon>
        <taxon>Bacilli</taxon>
        <taxon>Lactobacillales</taxon>
        <taxon>Enterococcaceae</taxon>
        <taxon>Enterococcus</taxon>
    </lineage>
</organism>
<keyword evidence="5" id="KW-0808">Transferase</keyword>
<name>A0ABQ6YY90_9ENTE</name>
<feature type="transmembrane region" description="Helical" evidence="11">
    <location>
        <begin position="153"/>
        <end position="176"/>
    </location>
</feature>
<evidence type="ECO:0000256" key="7">
    <source>
        <dbReference type="ARBA" id="ARBA00022777"/>
    </source>
</evidence>
<evidence type="ECO:0000256" key="6">
    <source>
        <dbReference type="ARBA" id="ARBA00022692"/>
    </source>
</evidence>
<dbReference type="InterPro" id="IPR036097">
    <property type="entry name" value="HisK_dim/P_sf"/>
</dbReference>
<proteinExistence type="predicted"/>
<evidence type="ECO:0000256" key="2">
    <source>
        <dbReference type="ARBA" id="ARBA00004370"/>
    </source>
</evidence>
<dbReference type="SMART" id="SM00387">
    <property type="entry name" value="HATPase_c"/>
    <property type="match status" value="1"/>
</dbReference>
<dbReference type="PRINTS" id="PR00344">
    <property type="entry name" value="BCTRLSENSOR"/>
</dbReference>
<dbReference type="PANTHER" id="PTHR45436">
    <property type="entry name" value="SENSOR HISTIDINE KINASE YKOH"/>
    <property type="match status" value="1"/>
</dbReference>
<dbReference type="CDD" id="cd00082">
    <property type="entry name" value="HisKA"/>
    <property type="match status" value="1"/>
</dbReference>
<evidence type="ECO:0000256" key="10">
    <source>
        <dbReference type="ARBA" id="ARBA00023136"/>
    </source>
</evidence>
<dbReference type="SUPFAM" id="SSF55874">
    <property type="entry name" value="ATPase domain of HSP90 chaperone/DNA topoisomerase II/histidine kinase"/>
    <property type="match status" value="1"/>
</dbReference>
<dbReference type="Pfam" id="PF02518">
    <property type="entry name" value="HATPase_c"/>
    <property type="match status" value="1"/>
</dbReference>
<keyword evidence="8 11" id="KW-1133">Transmembrane helix</keyword>
<dbReference type="PANTHER" id="PTHR45436:SF5">
    <property type="entry name" value="SENSOR HISTIDINE KINASE TRCS"/>
    <property type="match status" value="1"/>
</dbReference>
<dbReference type="InterPro" id="IPR050428">
    <property type="entry name" value="TCS_sensor_his_kinase"/>
</dbReference>
<evidence type="ECO:0000256" key="4">
    <source>
        <dbReference type="ARBA" id="ARBA00022553"/>
    </source>
</evidence>
<reference evidence="13 14" key="1">
    <citation type="submission" date="2016-06" db="EMBL/GenBank/DDBJ databases">
        <title>Four novel species of enterococci isolated from chicken manure.</title>
        <authorList>
            <person name="Van Tyne D."/>
        </authorList>
    </citation>
    <scope>NUCLEOTIDE SEQUENCE [LARGE SCALE GENOMIC DNA]</scope>
    <source>
        <strain evidence="13 14">CU12B</strain>
    </source>
</reference>
<evidence type="ECO:0000259" key="12">
    <source>
        <dbReference type="PROSITE" id="PS50109"/>
    </source>
</evidence>
<evidence type="ECO:0000313" key="14">
    <source>
        <dbReference type="Proteomes" id="UP000782705"/>
    </source>
</evidence>
<dbReference type="InterPro" id="IPR003661">
    <property type="entry name" value="HisK_dim/P_dom"/>
</dbReference>
<keyword evidence="6 11" id="KW-0812">Transmembrane</keyword>
<evidence type="ECO:0000256" key="11">
    <source>
        <dbReference type="SAM" id="Phobius"/>
    </source>
</evidence>
<dbReference type="EC" id="2.7.13.3" evidence="3"/>
<keyword evidence="4" id="KW-0597">Phosphoprotein</keyword>
<feature type="transmembrane region" description="Helical" evidence="11">
    <location>
        <begin position="20"/>
        <end position="43"/>
    </location>
</feature>
<dbReference type="CDD" id="cd00075">
    <property type="entry name" value="HATPase"/>
    <property type="match status" value="1"/>
</dbReference>
<dbReference type="InterPro" id="IPR003594">
    <property type="entry name" value="HATPase_dom"/>
</dbReference>
<sequence length="448" mass="51031">MKKWREIRQGAQYQLTSRFVGILLGLLFVVNVAFVSISLYTIYDYLTNQAEEIFQTLEDLPQETSDWEALADATIAKSEDDAIRFVLADGPTYYSAEGKEIFSELAKGRALPIFKGVIVVGDDVYYFQQRQQVDRTIELAIHGNMVIEMVSRMLMISLFLNIFAIIIGSAIIYFFVGKWSRTLQRMTQEMKEIETTNSQEKQLTVPDNPREMQQVATSFNHLLVTQRQAIARETQFVTDASHELRTPLAAIRGHVQLIKRRGQSHPEVVLPSMEFIDKESKRLETLANQLLVLGRTTTNHSEKRVDFSKLVKQEIEKLQTNSTQIVTFSVEENIHYPGNEIELQQVCQNLLDNARKYSPSDATINISLRAEQEIVLEVQDTGMGIPDEAKEKIFERFFRIDQSRSSQVEGSGVGLAIVAAIVDKYQGEIIVTDNHPKGSIFTVKFPRR</sequence>
<dbReference type="PROSITE" id="PS50109">
    <property type="entry name" value="HIS_KIN"/>
    <property type="match status" value="1"/>
</dbReference>
<gene>
    <name evidence="13" type="ORF">BAU17_07890</name>
</gene>
<evidence type="ECO:0000256" key="9">
    <source>
        <dbReference type="ARBA" id="ARBA00023012"/>
    </source>
</evidence>
<feature type="domain" description="Histidine kinase" evidence="12">
    <location>
        <begin position="239"/>
        <end position="448"/>
    </location>
</feature>